<feature type="coiled-coil region" evidence="1">
    <location>
        <begin position="399"/>
        <end position="466"/>
    </location>
</feature>
<proteinExistence type="predicted"/>
<dbReference type="Gene3D" id="3.40.50.300">
    <property type="entry name" value="P-loop containing nucleotide triphosphate hydrolases"/>
    <property type="match status" value="2"/>
</dbReference>
<keyword evidence="2" id="KW-1133">Transmembrane helix</keyword>
<name>I3E7E7_BACMM</name>
<accession>I3E7E7</accession>
<evidence type="ECO:0000313" key="4">
    <source>
        <dbReference type="EMBL" id="AIE59246.1"/>
    </source>
</evidence>
<dbReference type="InterPro" id="IPR038734">
    <property type="entry name" value="YhaN_AAA"/>
</dbReference>
<keyword evidence="1" id="KW-0175">Coiled coil</keyword>
<protein>
    <recommendedName>
        <fullName evidence="3">YhaN AAA domain-containing protein</fullName>
    </recommendedName>
</protein>
<evidence type="ECO:0000256" key="1">
    <source>
        <dbReference type="SAM" id="Coils"/>
    </source>
</evidence>
<keyword evidence="5" id="KW-1185">Reference proteome</keyword>
<dbReference type="Pfam" id="PF13514">
    <property type="entry name" value="AAA_27"/>
    <property type="match status" value="1"/>
</dbReference>
<organism evidence="4 5">
    <name type="scientific">Bacillus methanolicus (strain MGA3 / ATCC 53907)</name>
    <dbReference type="NCBI Taxonomy" id="796606"/>
    <lineage>
        <taxon>Bacteria</taxon>
        <taxon>Bacillati</taxon>
        <taxon>Bacillota</taxon>
        <taxon>Bacilli</taxon>
        <taxon>Bacillales</taxon>
        <taxon>Bacillaceae</taxon>
        <taxon>Bacillus</taxon>
    </lineage>
</organism>
<feature type="coiled-coil region" evidence="1">
    <location>
        <begin position="281"/>
        <end position="348"/>
    </location>
</feature>
<evidence type="ECO:0000259" key="3">
    <source>
        <dbReference type="Pfam" id="PF13514"/>
    </source>
</evidence>
<reference evidence="4 5" key="1">
    <citation type="journal article" date="2015" name="BMC Genomics">
        <title>Transcriptome analysis of thermophilic methylotrophic Bacillus methanolicus MGA3 using RNA-sequencing provides detailed insights into its previously uncharted transcriptional landscape.</title>
        <authorList>
            <person name="Irla M."/>
            <person name="Neshat A."/>
            <person name="Brautaset T."/>
            <person name="Ruckert C."/>
            <person name="Kalinowski J."/>
            <person name="Wendisch V.F."/>
        </authorList>
    </citation>
    <scope>NUCLEOTIDE SEQUENCE [LARGE SCALE GENOMIC DNA]</scope>
    <source>
        <strain evidence="5">MGA3 / ATCC 53907</strain>
    </source>
</reference>
<dbReference type="PANTHER" id="PTHR41259:SF1">
    <property type="entry name" value="DOUBLE-STRAND BREAK REPAIR RAD50 ATPASE, PUTATIVE-RELATED"/>
    <property type="match status" value="1"/>
</dbReference>
<sequence length="995" mass="116404">MKIVDIHIYGYGKFENVKISNLGEFQVFFGENEAGKSTIMSFIHSILFGFPTKQQLEQRYEPKNSAKYGGQLTVILNDGKKAMIERVKGKATGDVSVLLDDGTRGGEDLLKKLLLHIDKGLFQSIFSFNLHGLQNVHRLKSEDLGKFLFSAGTLGSDRLMTVENELQRELDARFKPSGKKPSLNEKLKELRQLHGELKRAEQQNGQYWNLLQQKADHEKNIALLENEAELLKKKLSLLDEWKRMLPLIKERAFLSEELKQYDDIVFPIDGMKRLDWLEQNIHPLDSRIKSLEQRIQSLEKELADLLPQVRLIECETEIFTAVENIPLYEQLKAEENQIKMKLAKVNEDISILKDQLHAPVDEKWLEKINTSVFMKEKAADLHIKHQRLKERQHELDLRFSEEKNALEKIEETMKTIQSELLPENERLALMEQLSIAADKRSFEKELQDIKEKISFFNRAMQKEKKQKEQALLQKLFFSILFLVMLGWGIYSKQWIVAAIGGACLIFQILMLVKAWKSNTVPEILAEIQALKDREKDVLASIHLPKENDLSDIKEKLDRDEQLREQHQIMQIKWQQQNAQYEKIIAAFEKWEQESRELERKTIELKKELQLPGSIDPQNIYEAFQLIEKLKANFREKLYLTERLTNLEKGLKDIERQIFNFADTFLGENQLSIQESAFRLKNLLKHELGKQIQYNEKQAKLVELKEELHKLSVERMHFRKEADKLFSLANAKTAEQFREIGKRAEKRDRITDRLGEIERQLQFMSIPLEQRTEFSNADPDELIDECSKKLEYIHSELLRLREQLAEVKFEISVLENGGTYSDLLHKFSLLKSEFEEDAKEWARFAIAKDLLVKTVDSFKKKHLPKMIAKAEEFLFYLTEGNYIRIHPQEHGSGFLIENKDHILFEAIELSQATAEQVYVSLRLALAVTLYKHFHFPIMIDDGFVNFDENRTKKIITLLKSLIGQQILLFTCHKHLLHYFESDQIKKLGAEEEVPIR</sequence>
<feature type="coiled-coil region" evidence="1">
    <location>
        <begin position="693"/>
        <end position="720"/>
    </location>
</feature>
<feature type="transmembrane region" description="Helical" evidence="2">
    <location>
        <begin position="470"/>
        <end position="488"/>
    </location>
</feature>
<keyword evidence="2" id="KW-0472">Membrane</keyword>
<dbReference type="SUPFAM" id="SSF52540">
    <property type="entry name" value="P-loop containing nucleoside triphosphate hydrolases"/>
    <property type="match status" value="1"/>
</dbReference>
<gene>
    <name evidence="4" type="ORF">BMMGA3_04030</name>
</gene>
<evidence type="ECO:0000313" key="5">
    <source>
        <dbReference type="Proteomes" id="UP000027602"/>
    </source>
</evidence>
<dbReference type="KEGG" id="bmet:BMMGA3_04030"/>
<dbReference type="AlphaFoldDB" id="I3E7E7"/>
<feature type="coiled-coil region" evidence="1">
    <location>
        <begin position="580"/>
        <end position="607"/>
    </location>
</feature>
<dbReference type="RefSeq" id="WP_004433374.1">
    <property type="nucleotide sequence ID" value="NZ_ADWW01000002.1"/>
</dbReference>
<dbReference type="PANTHER" id="PTHR41259">
    <property type="entry name" value="DOUBLE-STRAND BREAK REPAIR RAD50 ATPASE, PUTATIVE-RELATED"/>
    <property type="match status" value="1"/>
</dbReference>
<evidence type="ECO:0000256" key="2">
    <source>
        <dbReference type="SAM" id="Phobius"/>
    </source>
</evidence>
<feature type="domain" description="YhaN AAA" evidence="3">
    <location>
        <begin position="1"/>
        <end position="203"/>
    </location>
</feature>
<dbReference type="HOGENOM" id="CLU_006135_1_0_9"/>
<dbReference type="InterPro" id="IPR027417">
    <property type="entry name" value="P-loop_NTPase"/>
</dbReference>
<dbReference type="STRING" id="796606.BMMGA3_04030"/>
<dbReference type="eggNOG" id="COG4717">
    <property type="taxonomic scope" value="Bacteria"/>
</dbReference>
<feature type="transmembrane region" description="Helical" evidence="2">
    <location>
        <begin position="494"/>
        <end position="512"/>
    </location>
</feature>
<dbReference type="EMBL" id="CP007739">
    <property type="protein sequence ID" value="AIE59246.1"/>
    <property type="molecule type" value="Genomic_DNA"/>
</dbReference>
<keyword evidence="2" id="KW-0812">Transmembrane</keyword>
<dbReference type="Proteomes" id="UP000027602">
    <property type="component" value="Chromosome"/>
</dbReference>
<feature type="coiled-coil region" evidence="1">
    <location>
        <begin position="180"/>
        <end position="234"/>
    </location>
</feature>
<dbReference type="OrthoDB" id="9764467at2"/>